<dbReference type="InterPro" id="IPR012338">
    <property type="entry name" value="Beta-lactam/transpept-like"/>
</dbReference>
<dbReference type="Proteomes" id="UP001576774">
    <property type="component" value="Unassembled WGS sequence"/>
</dbReference>
<comment type="caution">
    <text evidence="4">The sequence shown here is derived from an EMBL/GenBank/DDBJ whole genome shotgun (WGS) entry which is preliminary data.</text>
</comment>
<dbReference type="PANTHER" id="PTHR30023">
    <property type="entry name" value="D-ALANYL-D-ALANINE CARBOXYPEPTIDASE"/>
    <property type="match status" value="1"/>
</dbReference>
<organism evidence="4 5">
    <name type="scientific">Floridaenema aerugineum BLCC-F46</name>
    <dbReference type="NCBI Taxonomy" id="3153654"/>
    <lineage>
        <taxon>Bacteria</taxon>
        <taxon>Bacillati</taxon>
        <taxon>Cyanobacteriota</taxon>
        <taxon>Cyanophyceae</taxon>
        <taxon>Oscillatoriophycideae</taxon>
        <taxon>Aerosakkonematales</taxon>
        <taxon>Aerosakkonemataceae</taxon>
        <taxon>Floridanema</taxon>
        <taxon>Floridanema aerugineum</taxon>
    </lineage>
</organism>
<dbReference type="SUPFAM" id="SSF56601">
    <property type="entry name" value="beta-lactamase/transpeptidase-like"/>
    <property type="match status" value="1"/>
</dbReference>
<proteinExistence type="inferred from homology"/>
<dbReference type="InterPro" id="IPR000667">
    <property type="entry name" value="Peptidase_S13"/>
</dbReference>
<evidence type="ECO:0000313" key="5">
    <source>
        <dbReference type="Proteomes" id="UP001576774"/>
    </source>
</evidence>
<evidence type="ECO:0000313" key="4">
    <source>
        <dbReference type="EMBL" id="MFB2880212.1"/>
    </source>
</evidence>
<keyword evidence="2 4" id="KW-0378">Hydrolase</keyword>
<accession>A0ABV4XCT1</accession>
<dbReference type="PRINTS" id="PR00922">
    <property type="entry name" value="DADACBPTASE3"/>
</dbReference>
<dbReference type="Gene3D" id="3.40.710.10">
    <property type="entry name" value="DD-peptidase/beta-lactamase superfamily"/>
    <property type="match status" value="1"/>
</dbReference>
<dbReference type="EC" id="3.4.16.4" evidence="4"/>
<comment type="similarity">
    <text evidence="1">Belongs to the peptidase S13 family.</text>
</comment>
<dbReference type="Gene3D" id="3.50.80.20">
    <property type="entry name" value="D-Ala-D-Ala carboxypeptidase C, peptidase S13"/>
    <property type="match status" value="1"/>
</dbReference>
<keyword evidence="4" id="KW-0121">Carboxypeptidase</keyword>
<reference evidence="4 5" key="1">
    <citation type="submission" date="2024-09" db="EMBL/GenBank/DDBJ databases">
        <title>Floridaenema gen nov. (Aerosakkonemataceae, Aerosakkonematales ord. nov., Cyanobacteria) from benthic tropical and subtropical fresh waters, with the description of four new species.</title>
        <authorList>
            <person name="Moretto J.A."/>
            <person name="Berthold D.E."/>
            <person name="Lefler F.W."/>
            <person name="Huang I.-S."/>
            <person name="Laughinghouse H. IV."/>
        </authorList>
    </citation>
    <scope>NUCLEOTIDE SEQUENCE [LARGE SCALE GENOMIC DNA]</scope>
    <source>
        <strain evidence="4 5">BLCC-F46</strain>
    </source>
</reference>
<sequence>MLELFSSGLMSAWLDMAGIRSSGLNTAQEMVWPGNAGFVLAAAPEPQTASIVEQYLKELGKQHPIGQQAIWMQSGPVVLANNQGSIPLPAASLTKIATSLAALSTWDHSHQFETLISATGPINNGVLQGDLLVNGNGDPLFVWQDGIAMANSLNRLGIKKVTGKLVIRGRFAMNGNRNALPSGQMLMQSFNFRTWSRSLILRYSQMPQGTPKPQLEIFGGVKVENPETGPQQTKPNLLLRHRSLTLTQLLKEMNIFSSNEMAESIAESLGGAQVVRRLAASAAGVPLAEIQLINGSGLGVENRISARAVCGMLMALQRKLQPLGLTIGDFFPVSGSDRNGTMLHRHIPQATVIKTGTLRDVSALAGVMPTRDRGLVWFAIVNRGNDVLGLRAKQDLLLQNLSQKWGTTLTPPVVVLPTRASLNYVKRIGASDRNQIILKGRTKAEGRGQKAQAKEGETEKLKG</sequence>
<protein>
    <submittedName>
        <fullName evidence="4">D-alanyl-D-alanine carboxypeptidase</fullName>
        <ecNumber evidence="4">3.4.16.4</ecNumber>
    </submittedName>
</protein>
<dbReference type="EMBL" id="JBHFNQ010000198">
    <property type="protein sequence ID" value="MFB2880212.1"/>
    <property type="molecule type" value="Genomic_DNA"/>
</dbReference>
<feature type="region of interest" description="Disordered" evidence="3">
    <location>
        <begin position="440"/>
        <end position="463"/>
    </location>
</feature>
<dbReference type="PANTHER" id="PTHR30023:SF0">
    <property type="entry name" value="PENICILLIN-SENSITIVE CARBOXYPEPTIDASE A"/>
    <property type="match status" value="1"/>
</dbReference>
<dbReference type="RefSeq" id="WP_413273237.1">
    <property type="nucleotide sequence ID" value="NZ_JBHFNQ010000198.1"/>
</dbReference>
<name>A0ABV4XCT1_9CYAN</name>
<keyword evidence="5" id="KW-1185">Reference proteome</keyword>
<evidence type="ECO:0000256" key="3">
    <source>
        <dbReference type="SAM" id="MobiDB-lite"/>
    </source>
</evidence>
<gene>
    <name evidence="4" type="ORF">ACE1CC_25460</name>
</gene>
<dbReference type="GO" id="GO:0009002">
    <property type="term" value="F:serine-type D-Ala-D-Ala carboxypeptidase activity"/>
    <property type="evidence" value="ECO:0007669"/>
    <property type="project" value="UniProtKB-EC"/>
</dbReference>
<evidence type="ECO:0000256" key="1">
    <source>
        <dbReference type="ARBA" id="ARBA00006096"/>
    </source>
</evidence>
<keyword evidence="4" id="KW-0645">Protease</keyword>
<dbReference type="Pfam" id="PF02113">
    <property type="entry name" value="Peptidase_S13"/>
    <property type="match status" value="2"/>
</dbReference>
<feature type="compositionally biased region" description="Basic and acidic residues" evidence="3">
    <location>
        <begin position="442"/>
        <end position="463"/>
    </location>
</feature>
<evidence type="ECO:0000256" key="2">
    <source>
        <dbReference type="ARBA" id="ARBA00022801"/>
    </source>
</evidence>